<reference evidence="3 4" key="1">
    <citation type="submission" date="2020-04" db="EMBL/GenBank/DDBJ databases">
        <title>Perkinsus olseni comparative genomics.</title>
        <authorList>
            <person name="Bogema D.R."/>
        </authorList>
    </citation>
    <scope>NUCLEOTIDE SEQUENCE [LARGE SCALE GENOMIC DNA]</scope>
    <source>
        <strain evidence="3 4">ATCC PRA-207</strain>
    </source>
</reference>
<feature type="non-terminal residue" evidence="3">
    <location>
        <position position="1"/>
    </location>
</feature>
<dbReference type="PROSITE" id="PS50006">
    <property type="entry name" value="FHA_DOMAIN"/>
    <property type="match status" value="1"/>
</dbReference>
<name>A0A7J6UHS7_PEROL</name>
<evidence type="ECO:0000259" key="2">
    <source>
        <dbReference type="PROSITE" id="PS50006"/>
    </source>
</evidence>
<dbReference type="InterPro" id="IPR050923">
    <property type="entry name" value="Cell_Proc_Reg/RNA_Proc"/>
</dbReference>
<protein>
    <submittedName>
        <fullName evidence="3">Kanadaptin</fullName>
    </submittedName>
</protein>
<evidence type="ECO:0000256" key="1">
    <source>
        <dbReference type="SAM" id="MobiDB-lite"/>
    </source>
</evidence>
<dbReference type="PANTHER" id="PTHR23308">
    <property type="entry name" value="NUCLEAR INHIBITOR OF PROTEIN PHOSPHATASE-1"/>
    <property type="match status" value="1"/>
</dbReference>
<dbReference type="Pfam" id="PF00498">
    <property type="entry name" value="FHA"/>
    <property type="match status" value="1"/>
</dbReference>
<dbReference type="EMBL" id="JABANO010003439">
    <property type="protein sequence ID" value="KAF4756802.1"/>
    <property type="molecule type" value="Genomic_DNA"/>
</dbReference>
<dbReference type="AlphaFoldDB" id="A0A7J6UHS7"/>
<gene>
    <name evidence="3" type="primary">SLC4A1AP_3</name>
    <name evidence="3" type="ORF">FOZ63_006115</name>
</gene>
<evidence type="ECO:0000313" key="4">
    <source>
        <dbReference type="Proteomes" id="UP000553632"/>
    </source>
</evidence>
<accession>A0A7J6UHS7</accession>
<proteinExistence type="predicted"/>
<dbReference type="SUPFAM" id="SSF49879">
    <property type="entry name" value="SMAD/FHA domain"/>
    <property type="match status" value="1"/>
</dbReference>
<dbReference type="InterPro" id="IPR008984">
    <property type="entry name" value="SMAD_FHA_dom_sf"/>
</dbReference>
<feature type="region of interest" description="Disordered" evidence="1">
    <location>
        <begin position="152"/>
        <end position="186"/>
    </location>
</feature>
<feature type="domain" description="FHA" evidence="2">
    <location>
        <begin position="50"/>
        <end position="104"/>
    </location>
</feature>
<sequence length="292" mass="33095">MAGLPAGSASPLYREREWSGPAKLPIYLEFISNGQVVREVDIRDDRKCYFMFGRDPAVCDIPLTKWEPRSSRHHAVLQFKEGSKSFYLYDLNSTHGTLVDGKKIPPGEFVEVHVGDQVQFSSVAPKLTLVIQGPEELQPRETEVDLTAFREEAQSEREVERQRHERDRERRRAMRQQERADRRAEKISAVVGAAHPPSTAPSAGPTGGVFRGVREDDGLEEAMMEADAQDELTKELDVFDETGLQIDTRKLEQLQLNDKQRQLLLKIADKRRKLESNRQMLETAQMEAGGGP</sequence>
<keyword evidence="4" id="KW-1185">Reference proteome</keyword>
<evidence type="ECO:0000313" key="3">
    <source>
        <dbReference type="EMBL" id="KAF4756802.1"/>
    </source>
</evidence>
<dbReference type="InterPro" id="IPR000253">
    <property type="entry name" value="FHA_dom"/>
</dbReference>
<comment type="caution">
    <text evidence="3">The sequence shown here is derived from an EMBL/GenBank/DDBJ whole genome shotgun (WGS) entry which is preliminary data.</text>
</comment>
<dbReference type="SMART" id="SM00240">
    <property type="entry name" value="FHA"/>
    <property type="match status" value="1"/>
</dbReference>
<dbReference type="Gene3D" id="2.60.200.20">
    <property type="match status" value="1"/>
</dbReference>
<organism evidence="3 4">
    <name type="scientific">Perkinsus olseni</name>
    <name type="common">Perkinsus atlanticus</name>
    <dbReference type="NCBI Taxonomy" id="32597"/>
    <lineage>
        <taxon>Eukaryota</taxon>
        <taxon>Sar</taxon>
        <taxon>Alveolata</taxon>
        <taxon>Perkinsozoa</taxon>
        <taxon>Perkinsea</taxon>
        <taxon>Perkinsida</taxon>
        <taxon>Perkinsidae</taxon>
        <taxon>Perkinsus</taxon>
    </lineage>
</organism>
<dbReference type="Proteomes" id="UP000553632">
    <property type="component" value="Unassembled WGS sequence"/>
</dbReference>